<dbReference type="Pfam" id="PF01724">
    <property type="entry name" value="DUF29"/>
    <property type="match status" value="1"/>
</dbReference>
<dbReference type="eggNOG" id="COG0639">
    <property type="taxonomic scope" value="Bacteria"/>
</dbReference>
<reference evidence="1" key="2">
    <citation type="submission" date="2009-09" db="EMBL/GenBank/DDBJ databases">
        <title>Complete sequence of chromosome of Candidatus Accumulibacter phosphatis clade IIA str. UW-1.</title>
        <authorList>
            <consortium name="US DOE Joint Genome Institute"/>
            <person name="Martin H.G."/>
            <person name="Ivanova N."/>
            <person name="Kunin V."/>
            <person name="Warnecke F."/>
            <person name="Barry K."/>
            <person name="He S."/>
            <person name="Salamov A."/>
            <person name="Szeto E."/>
            <person name="Dalin E."/>
            <person name="Pangilinan J.L."/>
            <person name="Lapidus A."/>
            <person name="Lowry S."/>
            <person name="Kyrpides N.C."/>
            <person name="McMahon K.D."/>
            <person name="Hugenholtz P."/>
        </authorList>
    </citation>
    <scope>NUCLEOTIDE SEQUENCE [LARGE SCALE GENOMIC DNA]</scope>
    <source>
        <strain evidence="1">UW-1</strain>
    </source>
</reference>
<dbReference type="OrthoDB" id="425753at2"/>
<proteinExistence type="predicted"/>
<dbReference type="AlphaFoldDB" id="C7RSD7"/>
<dbReference type="Gene3D" id="1.20.1220.20">
    <property type="entry name" value="Uncharcterised protein PF01724"/>
    <property type="match status" value="1"/>
</dbReference>
<dbReference type="PANTHER" id="PTHR34235:SF4">
    <property type="entry name" value="SLR0291 PROTEIN"/>
    <property type="match status" value="1"/>
</dbReference>
<dbReference type="PANTHER" id="PTHR34235">
    <property type="entry name" value="SLR1203 PROTEIN-RELATED"/>
    <property type="match status" value="1"/>
</dbReference>
<sequence length="149" mass="16901">MQTYEKDIIAWANEQARLLRAGQFDRLDIEHIAEEIEDVGKSEQRELASRMAILLAHLLKWQFQPDRRGANWQRTIRAQRQGISKRLAKAPSLQAVLSDDDWNAEIWADAVALAATETGLADFPECCPWSFQGQVLCGEWLPGEPAADR</sequence>
<dbReference type="STRING" id="522306.CAP2UW1_1326"/>
<name>C7RSD7_ACCRE</name>
<protein>
    <recommendedName>
        <fullName evidence="2">DUF29 domain-containing protein</fullName>
    </recommendedName>
</protein>
<dbReference type="HOGENOM" id="CLU_116670_0_1_4"/>
<evidence type="ECO:0000313" key="1">
    <source>
        <dbReference type="EMBL" id="ACV34650.1"/>
    </source>
</evidence>
<accession>C7RSD7</accession>
<gene>
    <name evidence="1" type="ordered locus">CAP2UW1_1326</name>
</gene>
<dbReference type="EMBL" id="CP001715">
    <property type="protein sequence ID" value="ACV34650.1"/>
    <property type="molecule type" value="Genomic_DNA"/>
</dbReference>
<dbReference type="InterPro" id="IPR002636">
    <property type="entry name" value="DUF29"/>
</dbReference>
<evidence type="ECO:0008006" key="2">
    <source>
        <dbReference type="Google" id="ProtNLM"/>
    </source>
</evidence>
<organism evidence="1">
    <name type="scientific">Accumulibacter regalis</name>
    <dbReference type="NCBI Taxonomy" id="522306"/>
    <lineage>
        <taxon>Bacteria</taxon>
        <taxon>Pseudomonadati</taxon>
        <taxon>Pseudomonadota</taxon>
        <taxon>Betaproteobacteria</taxon>
        <taxon>Candidatus Accumulibacter</taxon>
    </lineage>
</organism>
<dbReference type="KEGG" id="app:CAP2UW1_1326"/>
<reference evidence="1" key="1">
    <citation type="submission" date="2009-08" db="EMBL/GenBank/DDBJ databases">
        <authorList>
            <consortium name="US DOE Joint Genome Institute"/>
            <person name="Lucas S."/>
            <person name="Copeland A."/>
            <person name="Lapidus A."/>
            <person name="Glavina del Rio T."/>
            <person name="Dalin E."/>
            <person name="Tice H."/>
            <person name="Bruce D."/>
            <person name="Barry K."/>
            <person name="Pitluck S."/>
            <person name="Lowry S."/>
            <person name="Larimer F."/>
            <person name="Land M."/>
            <person name="Hauser L."/>
            <person name="Kyrpides N."/>
            <person name="Ivanova N."/>
            <person name="McMahon K.D."/>
            <person name="Hugenholtz P."/>
        </authorList>
    </citation>
    <scope>NUCLEOTIDE SEQUENCE</scope>
    <source>
        <strain evidence="1">UW-1</strain>
    </source>
</reference>